<accession>C6E6T0</accession>
<dbReference type="KEGG" id="gem:GM21_3687"/>
<gene>
    <name evidence="1" type="ordered locus">GM21_3687</name>
</gene>
<name>C6E6T0_GEOSM</name>
<dbReference type="HOGENOM" id="CLU_2493484_0_0_7"/>
<sequence>MQTTKAKSEVLITAECTCHGRFTVLRKLNKRQDTGSGRVNNGFYDAVKCPKCPWWAKIIEQKIVAKGSCGNETQASLGLPLEGADA</sequence>
<dbReference type="STRING" id="443144.GM21_3687"/>
<dbReference type="EMBL" id="CP001661">
    <property type="protein sequence ID" value="ACT19708.1"/>
    <property type="molecule type" value="Genomic_DNA"/>
</dbReference>
<protein>
    <submittedName>
        <fullName evidence="1">Uncharacterized protein</fullName>
    </submittedName>
</protein>
<organism evidence="1">
    <name type="scientific">Geobacter sp. (strain M21)</name>
    <dbReference type="NCBI Taxonomy" id="443144"/>
    <lineage>
        <taxon>Bacteria</taxon>
        <taxon>Pseudomonadati</taxon>
        <taxon>Thermodesulfobacteriota</taxon>
        <taxon>Desulfuromonadia</taxon>
        <taxon>Geobacterales</taxon>
        <taxon>Geobacteraceae</taxon>
        <taxon>Geobacter</taxon>
    </lineage>
</organism>
<dbReference type="AlphaFoldDB" id="C6E6T0"/>
<proteinExistence type="predicted"/>
<reference evidence="1" key="1">
    <citation type="submission" date="2009-07" db="EMBL/GenBank/DDBJ databases">
        <title>Complete sequence of Geobacter sp. M21.</title>
        <authorList>
            <consortium name="US DOE Joint Genome Institute"/>
            <person name="Lucas S."/>
            <person name="Copeland A."/>
            <person name="Lapidus A."/>
            <person name="Glavina del Rio T."/>
            <person name="Dalin E."/>
            <person name="Tice H."/>
            <person name="Bruce D."/>
            <person name="Goodwin L."/>
            <person name="Pitluck S."/>
            <person name="Saunders E."/>
            <person name="Brettin T."/>
            <person name="Detter J.C."/>
            <person name="Han C."/>
            <person name="Larimer F."/>
            <person name="Land M."/>
            <person name="Hauser L."/>
            <person name="Kyrpides N."/>
            <person name="Ovchinnikova G."/>
            <person name="Lovley D."/>
        </authorList>
    </citation>
    <scope>NUCLEOTIDE SEQUENCE [LARGE SCALE GENOMIC DNA]</scope>
    <source>
        <strain evidence="1">M21</strain>
    </source>
</reference>
<evidence type="ECO:0000313" key="1">
    <source>
        <dbReference type="EMBL" id="ACT19708.1"/>
    </source>
</evidence>